<dbReference type="GO" id="GO:0046872">
    <property type="term" value="F:metal ion binding"/>
    <property type="evidence" value="ECO:0007669"/>
    <property type="project" value="UniProtKB-KW"/>
</dbReference>
<evidence type="ECO:0000256" key="3">
    <source>
        <dbReference type="ARBA" id="ARBA00022723"/>
    </source>
</evidence>
<reference evidence="7" key="1">
    <citation type="submission" date="2022-12" db="EMBL/GenBank/DDBJ databases">
        <title>Draft genome assemblies for two species of Escallonia (Escalloniales).</title>
        <authorList>
            <person name="Chanderbali A."/>
            <person name="Dervinis C."/>
            <person name="Anghel I."/>
            <person name="Soltis D."/>
            <person name="Soltis P."/>
            <person name="Zapata F."/>
        </authorList>
    </citation>
    <scope>NUCLEOTIDE SEQUENCE</scope>
    <source>
        <strain evidence="7">UCBG92.1500</strain>
        <tissue evidence="7">Leaf</tissue>
    </source>
</reference>
<dbReference type="InterPro" id="IPR004294">
    <property type="entry name" value="Carotenoid_Oase"/>
</dbReference>
<comment type="similarity">
    <text evidence="2">Belongs to the carotenoid oxygenase family.</text>
</comment>
<comment type="caution">
    <text evidence="7">The sequence shown here is derived from an EMBL/GenBank/DDBJ whole genome shotgun (WGS) entry which is preliminary data.</text>
</comment>
<sequence>MRWFDVPGFNAVHAINAWDEEDVIVMVAPNILSVEHTLECMDLIHASVEKVRIDLKTGMVSRHPVSTRNLDFAMINPAYMGKKNKNPPSPSSVTSHHSHHRWNNLLLPTTPTPTITSNHLLIGTQHYRRPLHRAKQHNPCLCSD</sequence>
<dbReference type="GO" id="GO:0016121">
    <property type="term" value="P:carotene catabolic process"/>
    <property type="evidence" value="ECO:0007669"/>
    <property type="project" value="TreeGrafter"/>
</dbReference>
<dbReference type="GO" id="GO:0009570">
    <property type="term" value="C:chloroplast stroma"/>
    <property type="evidence" value="ECO:0007669"/>
    <property type="project" value="TreeGrafter"/>
</dbReference>
<dbReference type="Pfam" id="PF03055">
    <property type="entry name" value="RPE65"/>
    <property type="match status" value="1"/>
</dbReference>
<dbReference type="PANTHER" id="PTHR10543:SF46">
    <property type="entry name" value="CAROTENOID CLEAVAGE DIOXYGENASE 4, CHLOROPLASTIC-RELATED"/>
    <property type="match status" value="1"/>
</dbReference>
<comment type="cofactor">
    <cofactor evidence="1">
        <name>Fe(2+)</name>
        <dbReference type="ChEBI" id="CHEBI:29033"/>
    </cofactor>
</comment>
<dbReference type="EMBL" id="JAVXUO010002247">
    <property type="protein sequence ID" value="KAK2975042.1"/>
    <property type="molecule type" value="Genomic_DNA"/>
</dbReference>
<keyword evidence="3" id="KW-0479">Metal-binding</keyword>
<name>A0AA88QUB4_9ASTE</name>
<dbReference type="GO" id="GO:0010436">
    <property type="term" value="F:carotenoid dioxygenase activity"/>
    <property type="evidence" value="ECO:0007669"/>
    <property type="project" value="TreeGrafter"/>
</dbReference>
<evidence type="ECO:0000256" key="2">
    <source>
        <dbReference type="ARBA" id="ARBA00006787"/>
    </source>
</evidence>
<evidence type="ECO:0000256" key="5">
    <source>
        <dbReference type="ARBA" id="ARBA00023004"/>
    </source>
</evidence>
<evidence type="ECO:0000313" key="7">
    <source>
        <dbReference type="EMBL" id="KAK2975042.1"/>
    </source>
</evidence>
<organism evidence="7 8">
    <name type="scientific">Escallonia rubra</name>
    <dbReference type="NCBI Taxonomy" id="112253"/>
    <lineage>
        <taxon>Eukaryota</taxon>
        <taxon>Viridiplantae</taxon>
        <taxon>Streptophyta</taxon>
        <taxon>Embryophyta</taxon>
        <taxon>Tracheophyta</taxon>
        <taxon>Spermatophyta</taxon>
        <taxon>Magnoliopsida</taxon>
        <taxon>eudicotyledons</taxon>
        <taxon>Gunneridae</taxon>
        <taxon>Pentapetalae</taxon>
        <taxon>asterids</taxon>
        <taxon>campanulids</taxon>
        <taxon>Escalloniales</taxon>
        <taxon>Escalloniaceae</taxon>
        <taxon>Escallonia</taxon>
    </lineage>
</organism>
<evidence type="ECO:0000256" key="4">
    <source>
        <dbReference type="ARBA" id="ARBA00022964"/>
    </source>
</evidence>
<keyword evidence="5" id="KW-0408">Iron</keyword>
<protein>
    <submittedName>
        <fullName evidence="7">Uncharacterized protein</fullName>
    </submittedName>
</protein>
<gene>
    <name evidence="7" type="ORF">RJ640_021051</name>
</gene>
<keyword evidence="8" id="KW-1185">Reference proteome</keyword>
<keyword evidence="4" id="KW-0223">Dioxygenase</keyword>
<proteinExistence type="inferred from homology"/>
<dbReference type="AlphaFoldDB" id="A0AA88QUB4"/>
<evidence type="ECO:0000256" key="6">
    <source>
        <dbReference type="SAM" id="MobiDB-lite"/>
    </source>
</evidence>
<evidence type="ECO:0000313" key="8">
    <source>
        <dbReference type="Proteomes" id="UP001187471"/>
    </source>
</evidence>
<dbReference type="PANTHER" id="PTHR10543">
    <property type="entry name" value="BETA-CAROTENE DIOXYGENASE"/>
    <property type="match status" value="1"/>
</dbReference>
<feature type="region of interest" description="Disordered" evidence="6">
    <location>
        <begin position="81"/>
        <end position="108"/>
    </location>
</feature>
<accession>A0AA88QUB4</accession>
<keyword evidence="4" id="KW-0560">Oxidoreductase</keyword>
<evidence type="ECO:0000256" key="1">
    <source>
        <dbReference type="ARBA" id="ARBA00001954"/>
    </source>
</evidence>
<dbReference type="Proteomes" id="UP001187471">
    <property type="component" value="Unassembled WGS sequence"/>
</dbReference>